<proteinExistence type="predicted"/>
<dbReference type="GeneID" id="19877977"/>
<evidence type="ECO:0000313" key="1">
    <source>
        <dbReference type="EMBL" id="ELA48477.1"/>
    </source>
</evidence>
<dbReference type="VEuPathDB" id="MicrosporidiaDB:VCUG_00086"/>
<dbReference type="EMBL" id="GL877404">
    <property type="protein sequence ID" value="ELA48477.1"/>
    <property type="molecule type" value="Genomic_DNA"/>
</dbReference>
<evidence type="ECO:0000313" key="2">
    <source>
        <dbReference type="Proteomes" id="UP000011081"/>
    </source>
</evidence>
<dbReference type="OMA" id="NCRINTE"/>
<protein>
    <submittedName>
        <fullName evidence="1">Uncharacterized protein</fullName>
    </submittedName>
</protein>
<dbReference type="AlphaFoldDB" id="L2GYQ3"/>
<dbReference type="RefSeq" id="XP_008073106.1">
    <property type="nucleotide sequence ID" value="XM_008074915.1"/>
</dbReference>
<accession>L2GYQ3</accession>
<gene>
    <name evidence="1" type="ORF">VCUG_00086</name>
</gene>
<feature type="non-terminal residue" evidence="1">
    <location>
        <position position="1039"/>
    </location>
</feature>
<sequence length="1039" mass="118934">MLPESIRSTILTTVYILFFSPDYLGKITEKTEYLVVHDKEKLFVTFEELSIHDNWENKDSMACRCYSVPGNELIARSSSAHNSIASDEDSILLKITGESSKAESSSPVEYKIIILPIKKLLYEKLSNSSWKSDTEFTADEIHDIIAILPRCIEKRSLIAFLIFKNLINDTNLYQQLEKVFAEEQSQREKPSLYNQLTWYDDILALLHESCYFVLEDWTGGLMVTASEHEKKYKFPIYIGSINDHSLWTLADYLAVDYQFLRELSLNKLLAPKKMNVLTWDIDFTGYFNRDRNFKRNNDQDTEAIRDDFVKYFYKLFNDLFELLENVEVMILRISSFQYNSDFSFMPKKKIHLHCSDCHFDVSACLPKNLVVLHISHSKISGRLELPEGLCSVVVEHTDIISEGVLVINDKCEQILIRETKGNILFSCAYNFHRIEFPNHLIKVDFGRNSDDTVESLSIVDARIVGNTELGCNTKTLFLENVKVSNNAVVKIHRSCNNIILNNCMGCFDLADVVVWGRLQLANRKNTFKLVRSVEKNIHELSMININYAKAAFLYGEGTNMACLASMSSYTDLYLKMNMKTDRITSHNLKFYLDIPLLMHGKIISRIDQTENCEFYQCDDNGKIQIILKNARINEKMSLAGCSFQEIALVNVQVAQNQIFEINAAYENLSLKNCTGRFIILGIATNKEEYIDLQNEESHIWFYKVGRNAYNCELSGLSINYGFKIIHKLQIARLSNIKMSDGAIFDFANGCANLHLFNCKEFGCTSLDSPKKIIMNTSMIGVPKYKNPPHEVEISSFIYDEKIEKLLISVKKIRIYSPELNMDLPMVINHECEQIIAKNIKGCLKIPLIMKSLNDASVITLLNGTCIFDRISLGMFFSLFLENASIDQTVEISANIHSLSLKSVTIKENAALRVNASCEVISIYKCSGDIDFRKCDHLRSLTLKEGLFIYYEAVYANITFLHLENVKICTSVYLNENIRSVKLVNVEVKKFKVFKIRKNCSTVYIRCCKGNIITPKMANINGGELETAPKIIIMENRSEN</sequence>
<keyword evidence="2" id="KW-1185">Reference proteome</keyword>
<organism evidence="1 2">
    <name type="scientific">Vavraia culicis (isolate floridensis)</name>
    <name type="common">Microsporidian parasite</name>
    <dbReference type="NCBI Taxonomy" id="948595"/>
    <lineage>
        <taxon>Eukaryota</taxon>
        <taxon>Fungi</taxon>
        <taxon>Fungi incertae sedis</taxon>
        <taxon>Microsporidia</taxon>
        <taxon>Pleistophoridae</taxon>
        <taxon>Vavraia</taxon>
    </lineage>
</organism>
<reference evidence="2" key="1">
    <citation type="submission" date="2011-03" db="EMBL/GenBank/DDBJ databases">
        <title>The genome sequence of Vavraia culicis strain floridensis.</title>
        <authorList>
            <consortium name="The Broad Institute Genome Sequencing Platform"/>
            <person name="Cuomo C."/>
            <person name="Becnel J."/>
            <person name="Sanscrainte N."/>
            <person name="Young S.K."/>
            <person name="Zeng Q."/>
            <person name="Gargeya S."/>
            <person name="Fitzgerald M."/>
            <person name="Haas B."/>
            <person name="Abouelleil A."/>
            <person name="Alvarado L."/>
            <person name="Arachchi H.M."/>
            <person name="Berlin A."/>
            <person name="Chapman S.B."/>
            <person name="Gearin G."/>
            <person name="Goldberg J."/>
            <person name="Griggs A."/>
            <person name="Gujja S."/>
            <person name="Hansen M."/>
            <person name="Heiman D."/>
            <person name="Howarth C."/>
            <person name="Larimer J."/>
            <person name="Lui A."/>
            <person name="MacDonald P.J.P."/>
            <person name="McCowen C."/>
            <person name="Montmayeur A."/>
            <person name="Murphy C."/>
            <person name="Neiman D."/>
            <person name="Pearson M."/>
            <person name="Priest M."/>
            <person name="Roberts A."/>
            <person name="Saif S."/>
            <person name="Shea T."/>
            <person name="Sisk P."/>
            <person name="Stolte C."/>
            <person name="Sykes S."/>
            <person name="Wortman J."/>
            <person name="Nusbaum C."/>
            <person name="Birren B."/>
        </authorList>
    </citation>
    <scope>NUCLEOTIDE SEQUENCE [LARGE SCALE GENOMIC DNA]</scope>
    <source>
        <strain evidence="2">floridensis</strain>
    </source>
</reference>
<name>L2GYQ3_VAVCU</name>
<dbReference type="Proteomes" id="UP000011081">
    <property type="component" value="Unassembled WGS sequence"/>
</dbReference>
<dbReference type="HOGENOM" id="CLU_008228_0_0_1"/>
<dbReference type="OrthoDB" id="10546247at2759"/>
<dbReference type="InParanoid" id="L2GYQ3"/>